<dbReference type="InterPro" id="IPR027843">
    <property type="entry name" value="DUF4440"/>
</dbReference>
<sequence>MLTAVRYSTLTKEEETNMRLHHAIAAPLTACLFTAVCNGQAKITPSPAQNLTQTVSALDKSLFDAYNHCDVAAMGSLVADDLEFFHDQGGLAVGRKLFLENTQKNICGKVQRDLVPGTLEIFPIKDYGAMEVGVHRFRHPGHDDSEPLGEARFLMIWRKTNDGWQLTRVVSYGHGAAK</sequence>
<gene>
    <name evidence="2" type="ORF">SAMN05443244_2583</name>
</gene>
<dbReference type="EMBL" id="FNSD01000001">
    <property type="protein sequence ID" value="SEC07565.1"/>
    <property type="molecule type" value="Genomic_DNA"/>
</dbReference>
<keyword evidence="2" id="KW-0413">Isomerase</keyword>
<evidence type="ECO:0000313" key="2">
    <source>
        <dbReference type="EMBL" id="SEC07565.1"/>
    </source>
</evidence>
<dbReference type="Gene3D" id="3.10.450.50">
    <property type="match status" value="1"/>
</dbReference>
<dbReference type="Proteomes" id="UP000182409">
    <property type="component" value="Unassembled WGS sequence"/>
</dbReference>
<proteinExistence type="predicted"/>
<evidence type="ECO:0000259" key="1">
    <source>
        <dbReference type="Pfam" id="PF14534"/>
    </source>
</evidence>
<protein>
    <submittedName>
        <fullName evidence="2">Ketosteroid isomerase-related protein</fullName>
    </submittedName>
</protein>
<dbReference type="Pfam" id="PF14534">
    <property type="entry name" value="DUF4440"/>
    <property type="match status" value="1"/>
</dbReference>
<dbReference type="InterPro" id="IPR032710">
    <property type="entry name" value="NTF2-like_dom_sf"/>
</dbReference>
<accession>A0A1H4PJF8</accession>
<dbReference type="AlphaFoldDB" id="A0A1H4PJF8"/>
<organism evidence="2 3">
    <name type="scientific">Terriglobus roseus</name>
    <dbReference type="NCBI Taxonomy" id="392734"/>
    <lineage>
        <taxon>Bacteria</taxon>
        <taxon>Pseudomonadati</taxon>
        <taxon>Acidobacteriota</taxon>
        <taxon>Terriglobia</taxon>
        <taxon>Terriglobales</taxon>
        <taxon>Acidobacteriaceae</taxon>
        <taxon>Terriglobus</taxon>
    </lineage>
</organism>
<dbReference type="RefSeq" id="WP_244502068.1">
    <property type="nucleotide sequence ID" value="NZ_FNSD01000001.1"/>
</dbReference>
<dbReference type="GO" id="GO:0016853">
    <property type="term" value="F:isomerase activity"/>
    <property type="evidence" value="ECO:0007669"/>
    <property type="project" value="UniProtKB-KW"/>
</dbReference>
<dbReference type="SUPFAM" id="SSF54427">
    <property type="entry name" value="NTF2-like"/>
    <property type="match status" value="1"/>
</dbReference>
<name>A0A1H4PJF8_9BACT</name>
<evidence type="ECO:0000313" key="3">
    <source>
        <dbReference type="Proteomes" id="UP000182409"/>
    </source>
</evidence>
<reference evidence="2 3" key="1">
    <citation type="submission" date="2016-10" db="EMBL/GenBank/DDBJ databases">
        <authorList>
            <person name="de Groot N.N."/>
        </authorList>
    </citation>
    <scope>NUCLEOTIDE SEQUENCE [LARGE SCALE GENOMIC DNA]</scope>
    <source>
        <strain evidence="2 3">AB35.6</strain>
    </source>
</reference>
<feature type="domain" description="DUF4440" evidence="1">
    <location>
        <begin position="56"/>
        <end position="166"/>
    </location>
</feature>